<organism evidence="4 5">
    <name type="scientific">Pedobacter changchengzhani</name>
    <dbReference type="NCBI Taxonomy" id="2529274"/>
    <lineage>
        <taxon>Bacteria</taxon>
        <taxon>Pseudomonadati</taxon>
        <taxon>Bacteroidota</taxon>
        <taxon>Sphingobacteriia</taxon>
        <taxon>Sphingobacteriales</taxon>
        <taxon>Sphingobacteriaceae</taxon>
        <taxon>Pedobacter</taxon>
    </lineage>
</organism>
<dbReference type="PANTHER" id="PTHR48081:SF6">
    <property type="entry name" value="PEPTIDASE S9 PROLYL OLIGOPEPTIDASE CATALYTIC DOMAIN-CONTAINING PROTEIN"/>
    <property type="match status" value="1"/>
</dbReference>
<dbReference type="InterPro" id="IPR029058">
    <property type="entry name" value="AB_hydrolase_fold"/>
</dbReference>
<feature type="signal peptide" evidence="2">
    <location>
        <begin position="1"/>
        <end position="33"/>
    </location>
</feature>
<keyword evidence="5" id="KW-1185">Reference proteome</keyword>
<comment type="caution">
    <text evidence="4">The sequence shown here is derived from an EMBL/GenBank/DDBJ whole genome shotgun (WGS) entry which is preliminary data.</text>
</comment>
<dbReference type="Proteomes" id="UP000295668">
    <property type="component" value="Unassembled WGS sequence"/>
</dbReference>
<dbReference type="RefSeq" id="WP_133263292.1">
    <property type="nucleotide sequence ID" value="NZ_SJCY01000010.1"/>
</dbReference>
<feature type="domain" description="BD-FAE-like" evidence="3">
    <location>
        <begin position="74"/>
        <end position="272"/>
    </location>
</feature>
<dbReference type="EMBL" id="SJCY01000010">
    <property type="protein sequence ID" value="TDG35362.1"/>
    <property type="molecule type" value="Genomic_DNA"/>
</dbReference>
<dbReference type="PANTHER" id="PTHR48081">
    <property type="entry name" value="AB HYDROLASE SUPERFAMILY PROTEIN C4A8.06C"/>
    <property type="match status" value="1"/>
</dbReference>
<dbReference type="Pfam" id="PF20434">
    <property type="entry name" value="BD-FAE"/>
    <property type="match status" value="1"/>
</dbReference>
<protein>
    <submittedName>
        <fullName evidence="4">Alpha/beta hydrolase</fullName>
    </submittedName>
</protein>
<dbReference type="Gene3D" id="3.40.50.1820">
    <property type="entry name" value="alpha/beta hydrolase"/>
    <property type="match status" value="1"/>
</dbReference>
<evidence type="ECO:0000256" key="1">
    <source>
        <dbReference type="ARBA" id="ARBA00022801"/>
    </source>
</evidence>
<sequence length="324" mass="35812">MCNFFNQTLNACRKTHKVVLLSVFLFGSLSLSAQTIMDLYKGEIPGSVEANLQEKIEINSDATIFVGNVAKPTLTIFLPNTKKALTSAVIICPGGGYQGLSMTSEGTKVAEQFVKNGVAAFVLKYRLPNDKIMVSKMNGPLQDAQEAILMVKKHAKEWNIDTNKIGIMGFSAGGHLASTAGTHFSGVIKDEAHQFIRPDFMMLIYPVISMEDSLTHGGSKYSLLGKNPSEETKRWFSNEFQVTEKTPPTFIVHAQDDPVVSPKNTLEFYKALYNKKIPTEMHIYPKGGHGFGLDNASTKDRWFDRCINWMQANGWIAATSSTTN</sequence>
<evidence type="ECO:0000256" key="2">
    <source>
        <dbReference type="SAM" id="SignalP"/>
    </source>
</evidence>
<reference evidence="4 5" key="1">
    <citation type="submission" date="2019-02" db="EMBL/GenBank/DDBJ databases">
        <title>Pedobacter sp. nov., a novel speices isolated from soil of pinguins habitat in Antarcitica.</title>
        <authorList>
            <person name="He R.-H."/>
        </authorList>
    </citation>
    <scope>NUCLEOTIDE SEQUENCE [LARGE SCALE GENOMIC DNA]</scope>
    <source>
        <strain evidence="4 5">E01020</strain>
    </source>
</reference>
<dbReference type="InterPro" id="IPR050300">
    <property type="entry name" value="GDXG_lipolytic_enzyme"/>
</dbReference>
<keyword evidence="1 4" id="KW-0378">Hydrolase</keyword>
<proteinExistence type="predicted"/>
<dbReference type="GO" id="GO:0016787">
    <property type="term" value="F:hydrolase activity"/>
    <property type="evidence" value="ECO:0007669"/>
    <property type="project" value="UniProtKB-KW"/>
</dbReference>
<keyword evidence="2" id="KW-0732">Signal</keyword>
<dbReference type="OrthoDB" id="9794725at2"/>
<gene>
    <name evidence="4" type="ORF">EZJ43_13750</name>
</gene>
<feature type="chain" id="PRO_5020300920" evidence="2">
    <location>
        <begin position="34"/>
        <end position="324"/>
    </location>
</feature>
<accession>A0A4R5MIM4</accession>
<dbReference type="SUPFAM" id="SSF53474">
    <property type="entry name" value="alpha/beta-Hydrolases"/>
    <property type="match status" value="1"/>
</dbReference>
<evidence type="ECO:0000313" key="4">
    <source>
        <dbReference type="EMBL" id="TDG35362.1"/>
    </source>
</evidence>
<evidence type="ECO:0000313" key="5">
    <source>
        <dbReference type="Proteomes" id="UP000295668"/>
    </source>
</evidence>
<evidence type="ECO:0000259" key="3">
    <source>
        <dbReference type="Pfam" id="PF20434"/>
    </source>
</evidence>
<dbReference type="InterPro" id="IPR049492">
    <property type="entry name" value="BD-FAE-like_dom"/>
</dbReference>
<name>A0A4R5MIM4_9SPHI</name>
<dbReference type="AlphaFoldDB" id="A0A4R5MIM4"/>